<sequence>MKNKNTKLLPTPPAGKQTDFTAWNECVENSYAQLEHQQTRILNLELMWDYGANTWKIYNTTLQTMLEQAQKQLLELRKRIQEINSNRKNEQTQAGGQLGALEQTWVGLVGKNYEIECAIVELEKEVTNLRKQRPINGVTSSES</sequence>
<dbReference type="GO" id="GO:0071011">
    <property type="term" value="C:precatalytic spliceosome"/>
    <property type="evidence" value="ECO:0007669"/>
    <property type="project" value="TreeGrafter"/>
</dbReference>
<keyword evidence="8" id="KW-0175">Coiled coil</keyword>
<dbReference type="Pfam" id="PF05700">
    <property type="entry name" value="BCAS2"/>
    <property type="match status" value="1"/>
</dbReference>
<dbReference type="GO" id="GO:0000974">
    <property type="term" value="C:Prp19 complex"/>
    <property type="evidence" value="ECO:0007669"/>
    <property type="project" value="TreeGrafter"/>
</dbReference>
<dbReference type="EMBL" id="CAJNOG010000367">
    <property type="protein sequence ID" value="CAF1201937.1"/>
    <property type="molecule type" value="Genomic_DNA"/>
</dbReference>
<keyword evidence="4" id="KW-0507">mRNA processing</keyword>
<evidence type="ECO:0000256" key="4">
    <source>
        <dbReference type="ARBA" id="ARBA00022664"/>
    </source>
</evidence>
<dbReference type="GO" id="GO:0008380">
    <property type="term" value="P:RNA splicing"/>
    <property type="evidence" value="ECO:0007669"/>
    <property type="project" value="UniProtKB-KW"/>
</dbReference>
<reference evidence="9" key="1">
    <citation type="submission" date="2021-02" db="EMBL/GenBank/DDBJ databases">
        <authorList>
            <person name="Nowell W R."/>
        </authorList>
    </citation>
    <scope>NUCLEOTIDE SEQUENCE</scope>
</reference>
<evidence type="ECO:0000256" key="5">
    <source>
        <dbReference type="ARBA" id="ARBA00022728"/>
    </source>
</evidence>
<dbReference type="GO" id="GO:0071013">
    <property type="term" value="C:catalytic step 2 spliceosome"/>
    <property type="evidence" value="ECO:0007669"/>
    <property type="project" value="TreeGrafter"/>
</dbReference>
<keyword evidence="7" id="KW-0539">Nucleus</keyword>
<dbReference type="GO" id="GO:0006397">
    <property type="term" value="P:mRNA processing"/>
    <property type="evidence" value="ECO:0007669"/>
    <property type="project" value="UniProtKB-KW"/>
</dbReference>
<gene>
    <name evidence="9" type="ORF">JYZ213_LOCUS26959</name>
</gene>
<keyword evidence="6" id="KW-0508">mRNA splicing</keyword>
<feature type="coiled-coil region" evidence="8">
    <location>
        <begin position="59"/>
        <end position="132"/>
    </location>
</feature>
<evidence type="ECO:0000256" key="8">
    <source>
        <dbReference type="SAM" id="Coils"/>
    </source>
</evidence>
<dbReference type="PANTHER" id="PTHR13296">
    <property type="entry name" value="BCAS2 PROTEIN"/>
    <property type="match status" value="1"/>
</dbReference>
<evidence type="ECO:0000313" key="9">
    <source>
        <dbReference type="EMBL" id="CAF1201937.1"/>
    </source>
</evidence>
<evidence type="ECO:0000256" key="3">
    <source>
        <dbReference type="ARBA" id="ARBA00014158"/>
    </source>
</evidence>
<comment type="subcellular location">
    <subcellularLocation>
        <location evidence="1">Nucleus</location>
    </subcellularLocation>
</comment>
<evidence type="ECO:0000256" key="7">
    <source>
        <dbReference type="ARBA" id="ARBA00023242"/>
    </source>
</evidence>
<evidence type="ECO:0000256" key="6">
    <source>
        <dbReference type="ARBA" id="ARBA00023187"/>
    </source>
</evidence>
<comment type="caution">
    <text evidence="9">The sequence shown here is derived from an EMBL/GenBank/DDBJ whole genome shotgun (WGS) entry which is preliminary data.</text>
</comment>
<evidence type="ECO:0000256" key="2">
    <source>
        <dbReference type="ARBA" id="ARBA00010788"/>
    </source>
</evidence>
<proteinExistence type="inferred from homology"/>
<organism evidence="9 10">
    <name type="scientific">Adineta steineri</name>
    <dbReference type="NCBI Taxonomy" id="433720"/>
    <lineage>
        <taxon>Eukaryota</taxon>
        <taxon>Metazoa</taxon>
        <taxon>Spiralia</taxon>
        <taxon>Gnathifera</taxon>
        <taxon>Rotifera</taxon>
        <taxon>Eurotatoria</taxon>
        <taxon>Bdelloidea</taxon>
        <taxon>Adinetida</taxon>
        <taxon>Adinetidae</taxon>
        <taxon>Adineta</taxon>
    </lineage>
</organism>
<evidence type="ECO:0000256" key="1">
    <source>
        <dbReference type="ARBA" id="ARBA00004123"/>
    </source>
</evidence>
<dbReference type="Proteomes" id="UP000663845">
    <property type="component" value="Unassembled WGS sequence"/>
</dbReference>
<evidence type="ECO:0000313" key="10">
    <source>
        <dbReference type="Proteomes" id="UP000663845"/>
    </source>
</evidence>
<keyword evidence="5" id="KW-0747">Spliceosome</keyword>
<accession>A0A814WGH5</accession>
<name>A0A814WGH5_9BILA</name>
<dbReference type="AlphaFoldDB" id="A0A814WGH5"/>
<comment type="similarity">
    <text evidence="2">Belongs to the SPF27 family.</text>
</comment>
<dbReference type="PANTHER" id="PTHR13296:SF0">
    <property type="entry name" value="PRE-MRNA-SPLICING FACTOR SPF27"/>
    <property type="match status" value="1"/>
</dbReference>
<dbReference type="InterPro" id="IPR008409">
    <property type="entry name" value="SPF27"/>
</dbReference>
<protein>
    <recommendedName>
        <fullName evidence="3">Pre-mRNA-splicing factor SPF27</fullName>
    </recommendedName>
</protein>